<dbReference type="AlphaFoldDB" id="A0A9N9XTX5"/>
<reference evidence="1" key="1">
    <citation type="submission" date="2022-01" db="EMBL/GenBank/DDBJ databases">
        <authorList>
            <person name="King R."/>
        </authorList>
    </citation>
    <scope>NUCLEOTIDE SEQUENCE</scope>
</reference>
<dbReference type="Proteomes" id="UP001153712">
    <property type="component" value="Chromosome 5"/>
</dbReference>
<evidence type="ECO:0000313" key="2">
    <source>
        <dbReference type="Proteomes" id="UP001153712"/>
    </source>
</evidence>
<accession>A0A9N9XTX5</accession>
<keyword evidence="2" id="KW-1185">Reference proteome</keyword>
<name>A0A9N9XTX5_PHYSR</name>
<dbReference type="EMBL" id="OU900098">
    <property type="protein sequence ID" value="CAG9861870.1"/>
    <property type="molecule type" value="Genomic_DNA"/>
</dbReference>
<dbReference type="OrthoDB" id="10372136at2759"/>
<organism evidence="1 2">
    <name type="scientific">Phyllotreta striolata</name>
    <name type="common">Striped flea beetle</name>
    <name type="synonym">Crioceris striolata</name>
    <dbReference type="NCBI Taxonomy" id="444603"/>
    <lineage>
        <taxon>Eukaryota</taxon>
        <taxon>Metazoa</taxon>
        <taxon>Ecdysozoa</taxon>
        <taxon>Arthropoda</taxon>
        <taxon>Hexapoda</taxon>
        <taxon>Insecta</taxon>
        <taxon>Pterygota</taxon>
        <taxon>Neoptera</taxon>
        <taxon>Endopterygota</taxon>
        <taxon>Coleoptera</taxon>
        <taxon>Polyphaga</taxon>
        <taxon>Cucujiformia</taxon>
        <taxon>Chrysomeloidea</taxon>
        <taxon>Chrysomelidae</taxon>
        <taxon>Galerucinae</taxon>
        <taxon>Alticini</taxon>
        <taxon>Phyllotreta</taxon>
    </lineage>
</organism>
<evidence type="ECO:0000313" key="1">
    <source>
        <dbReference type="EMBL" id="CAG9861870.1"/>
    </source>
</evidence>
<sequence>MVRMSACSKPCGSSSCCTPICAIRVPYYEWPYGVPKYYSTGPYPCYPGFGPTQPGPCSKQAPCGVPGPCGPCGGCGAGPCGPCGAGPCAPGPCGPGTAPCCASLL</sequence>
<protein>
    <submittedName>
        <fullName evidence="1">Uncharacterized protein</fullName>
    </submittedName>
</protein>
<gene>
    <name evidence="1" type="ORF">PHYEVI_LOCUS8196</name>
</gene>
<proteinExistence type="predicted"/>